<dbReference type="AlphaFoldDB" id="A0AAN7WKX2"/>
<reference evidence="2" key="1">
    <citation type="submission" date="2023-08" db="EMBL/GenBank/DDBJ databases">
        <title>Black Yeasts Isolated from many extreme environments.</title>
        <authorList>
            <person name="Coleine C."/>
            <person name="Stajich J.E."/>
            <person name="Selbmann L."/>
        </authorList>
    </citation>
    <scope>NUCLEOTIDE SEQUENCE</scope>
    <source>
        <strain evidence="2">CCFEE 5810</strain>
    </source>
</reference>
<feature type="compositionally biased region" description="Basic and acidic residues" evidence="1">
    <location>
        <begin position="31"/>
        <end position="47"/>
    </location>
</feature>
<evidence type="ECO:0000313" key="3">
    <source>
        <dbReference type="Proteomes" id="UP001310594"/>
    </source>
</evidence>
<evidence type="ECO:0000313" key="2">
    <source>
        <dbReference type="EMBL" id="KAK5708415.1"/>
    </source>
</evidence>
<name>A0AAN7WKX2_9PEZI</name>
<organism evidence="2 3">
    <name type="scientific">Elasticomyces elasticus</name>
    <dbReference type="NCBI Taxonomy" id="574655"/>
    <lineage>
        <taxon>Eukaryota</taxon>
        <taxon>Fungi</taxon>
        <taxon>Dikarya</taxon>
        <taxon>Ascomycota</taxon>
        <taxon>Pezizomycotina</taxon>
        <taxon>Dothideomycetes</taxon>
        <taxon>Dothideomycetidae</taxon>
        <taxon>Mycosphaerellales</taxon>
        <taxon>Teratosphaeriaceae</taxon>
        <taxon>Elasticomyces</taxon>
    </lineage>
</organism>
<dbReference type="Proteomes" id="UP001310594">
    <property type="component" value="Unassembled WGS sequence"/>
</dbReference>
<dbReference type="EMBL" id="JAVRQU010000001">
    <property type="protein sequence ID" value="KAK5708415.1"/>
    <property type="molecule type" value="Genomic_DNA"/>
</dbReference>
<proteinExistence type="predicted"/>
<protein>
    <submittedName>
        <fullName evidence="2">Uncharacterized protein</fullName>
    </submittedName>
</protein>
<sequence>MAPTHAHTPPSPCDPSDGGVMTPDVLQENLHPTDETSRKSTVPERSRAAPSATKSTPTLMTLPAELLLQILTLVIPSEITAPSNYIYRYYPSSDPTPFDSIFRAYHATTLVSHHYHNLSRSAFFDQYTHELGLSYSSSPPCACEEGCGGGQREFLEMASLSRRWCQRRDVRKMKVRVHASWLENLEMAVGDLVKRLERFSTGVREVEMSVETYEHSSRILGLAESLWSEVGRWKAGVEAGRSGVGLKMTLTFECHDQRISWDDKGDKQVKVLRGHLLEDDWDTEELATAY</sequence>
<comment type="caution">
    <text evidence="2">The sequence shown here is derived from an EMBL/GenBank/DDBJ whole genome shotgun (WGS) entry which is preliminary data.</text>
</comment>
<feature type="region of interest" description="Disordered" evidence="1">
    <location>
        <begin position="1"/>
        <end position="56"/>
    </location>
</feature>
<accession>A0AAN7WKX2</accession>
<gene>
    <name evidence="2" type="ORF">LTR97_000955</name>
</gene>
<evidence type="ECO:0000256" key="1">
    <source>
        <dbReference type="SAM" id="MobiDB-lite"/>
    </source>
</evidence>